<dbReference type="Pfam" id="PF02831">
    <property type="entry name" value="gpW"/>
    <property type="match status" value="1"/>
</dbReference>
<protein>
    <submittedName>
        <fullName evidence="2">GpW protein</fullName>
    </submittedName>
</protein>
<sequence length="68" mass="7459">MSADTKLAEARAAYHDLLLGQAVVRIQRDGKTVEFSQTNKRDLAAYIASLESQTGGAGRRLRPGRVSW</sequence>
<proteinExistence type="predicted"/>
<dbReference type="EMBL" id="QPJB01000005">
    <property type="protein sequence ID" value="RCW34848.1"/>
    <property type="molecule type" value="Genomic_DNA"/>
</dbReference>
<organism evidence="2 3">
    <name type="scientific">Marinobacter nauticus</name>
    <name type="common">Marinobacter hydrocarbonoclasticus</name>
    <name type="synonym">Marinobacter aquaeolei</name>
    <dbReference type="NCBI Taxonomy" id="2743"/>
    <lineage>
        <taxon>Bacteria</taxon>
        <taxon>Pseudomonadati</taxon>
        <taxon>Pseudomonadota</taxon>
        <taxon>Gammaproteobacteria</taxon>
        <taxon>Pseudomonadales</taxon>
        <taxon>Marinobacteraceae</taxon>
        <taxon>Marinobacter</taxon>
    </lineage>
</organism>
<evidence type="ECO:0000313" key="2">
    <source>
        <dbReference type="EMBL" id="RCW34848.1"/>
    </source>
</evidence>
<dbReference type="GO" id="GO:0019058">
    <property type="term" value="P:viral life cycle"/>
    <property type="evidence" value="ECO:0007669"/>
    <property type="project" value="InterPro"/>
</dbReference>
<comment type="caution">
    <text evidence="2">The sequence shown here is derived from an EMBL/GenBank/DDBJ whole genome shotgun (WGS) entry which is preliminary data.</text>
</comment>
<accession>A0A368V168</accession>
<keyword evidence="4" id="KW-1185">Reference proteome</keyword>
<dbReference type="Proteomes" id="UP000252795">
    <property type="component" value="Unassembled WGS sequence"/>
</dbReference>
<dbReference type="SUPFAM" id="SSF64210">
    <property type="entry name" value="Head-to-tail joining protein W, gpW"/>
    <property type="match status" value="1"/>
</dbReference>
<evidence type="ECO:0000313" key="3">
    <source>
        <dbReference type="Proteomes" id="UP000252795"/>
    </source>
</evidence>
<gene>
    <name evidence="2" type="ORF">DET51_105224</name>
    <name evidence="1" type="ORF">DET64_105225</name>
</gene>
<dbReference type="Proteomes" id="UP000253065">
    <property type="component" value="Unassembled WGS sequence"/>
</dbReference>
<evidence type="ECO:0000313" key="1">
    <source>
        <dbReference type="EMBL" id="RBP74099.1"/>
    </source>
</evidence>
<dbReference type="EMBL" id="QNSA01000005">
    <property type="protein sequence ID" value="RBP74099.1"/>
    <property type="molecule type" value="Genomic_DNA"/>
</dbReference>
<reference evidence="2 3" key="1">
    <citation type="submission" date="2018-07" db="EMBL/GenBank/DDBJ databases">
        <title>Freshwater and sediment microbial communities from various areas in North America, analyzing microbe dynamics in response to fracking.</title>
        <authorList>
            <person name="Lamendella R."/>
        </authorList>
    </citation>
    <scope>NUCLEOTIDE SEQUENCE [LARGE SCALE GENOMIC DNA]</scope>
    <source>
        <strain evidence="2 3">114E</strain>
        <strain evidence="1 4">114E_o</strain>
    </source>
</reference>
<evidence type="ECO:0000313" key="4">
    <source>
        <dbReference type="Proteomes" id="UP000253065"/>
    </source>
</evidence>
<name>A0A368V168_MARNT</name>
<dbReference type="Gene3D" id="3.30.1580.10">
    <property type="entry name" value="Head-to-tail joining protein W"/>
    <property type="match status" value="1"/>
</dbReference>
<dbReference type="AlphaFoldDB" id="A0A368V168"/>
<dbReference type="InterPro" id="IPR036626">
    <property type="entry name" value="GpW_sf"/>
</dbReference>
<dbReference type="RefSeq" id="WP_113879715.1">
    <property type="nucleotide sequence ID" value="NZ_QNSA01000005.1"/>
</dbReference>
<dbReference type="InterPro" id="IPR004174">
    <property type="entry name" value="GpW"/>
</dbReference>